<keyword evidence="1" id="KW-0812">Transmembrane</keyword>
<dbReference type="EMBL" id="NDBK01000064">
    <property type="protein sequence ID" value="OVF70938.1"/>
    <property type="molecule type" value="Genomic_DNA"/>
</dbReference>
<proteinExistence type="predicted"/>
<dbReference type="Proteomes" id="UP000196447">
    <property type="component" value="Unassembled WGS sequence"/>
</dbReference>
<evidence type="ECO:0000313" key="3">
    <source>
        <dbReference type="Proteomes" id="UP000196447"/>
    </source>
</evidence>
<keyword evidence="1" id="KW-0472">Membrane</keyword>
<comment type="caution">
    <text evidence="2">The sequence shown here is derived from an EMBL/GenBank/DDBJ whole genome shotgun (WGS) entry which is preliminary data.</text>
</comment>
<keyword evidence="1" id="KW-1133">Transmembrane helix</keyword>
<evidence type="ECO:0000256" key="1">
    <source>
        <dbReference type="SAM" id="Phobius"/>
    </source>
</evidence>
<feature type="transmembrane region" description="Helical" evidence="1">
    <location>
        <begin position="12"/>
        <end position="45"/>
    </location>
</feature>
<accession>A0A202KTA2</accession>
<sequence>MHLAAREWLKVLCVLGFCFLLFAFCFLLFAFCFLLFAFCFLLSYIFILHELTLDVNAFLR</sequence>
<gene>
    <name evidence="2" type="ORF">B5L96_14445</name>
</gene>
<reference evidence="2 3" key="1">
    <citation type="submission" date="2017-03" db="EMBL/GenBank/DDBJ databases">
        <authorList>
            <person name="Fouts D."/>
            <person name="Stalin M.J."/>
            <person name="Chen L."/>
            <person name="Wright M."/>
            <person name="Sutton G."/>
            <person name="Nguyen K."/>
            <person name="Vanduin D."/>
            <person name="Rojas L."/>
            <person name="Hujer A."/>
            <person name="Hujer K."/>
            <person name="Bonomo R."/>
            <person name="Kreiswirth B."/>
            <person name="Adams M."/>
        </authorList>
    </citation>
    <scope>NUCLEOTIDE SEQUENCE [LARGE SCALE GENOMIC DNA]</scope>
    <source>
        <strain evidence="2 3">39383</strain>
    </source>
</reference>
<protein>
    <submittedName>
        <fullName evidence="2">Uncharacterized protein</fullName>
    </submittedName>
</protein>
<evidence type="ECO:0000313" key="2">
    <source>
        <dbReference type="EMBL" id="OVF70938.1"/>
    </source>
</evidence>
<dbReference type="AlphaFoldDB" id="A0A202KTA2"/>
<name>A0A202KTA2_KLEPN</name>
<organism evidence="2 3">
    <name type="scientific">Klebsiella pneumoniae</name>
    <dbReference type="NCBI Taxonomy" id="573"/>
    <lineage>
        <taxon>Bacteria</taxon>
        <taxon>Pseudomonadati</taxon>
        <taxon>Pseudomonadota</taxon>
        <taxon>Gammaproteobacteria</taxon>
        <taxon>Enterobacterales</taxon>
        <taxon>Enterobacteriaceae</taxon>
        <taxon>Klebsiella/Raoultella group</taxon>
        <taxon>Klebsiella</taxon>
        <taxon>Klebsiella pneumoniae complex</taxon>
    </lineage>
</organism>